<dbReference type="InterPro" id="IPR014044">
    <property type="entry name" value="CAP_dom"/>
</dbReference>
<sequence length="453" mass="48754">MWTTWLVAAAILLSVFPNIGALDKIDPSKCSPAMQDDLRSAALDAINNVRSTVALGDAKAAKFFVPSAPNMYKLAYNCELEDLAKKQTENGYGCEFPHTPLSDKATNYIHFYGGPGGAWQQDPLKTAITEMTKQADSADMWFQKNVYNESVANIPDYVNMIRADTTSVGCFEQLCAGGESAACCVFDQLQIKDGDEIFPSCKSCTTDDQCTTYPGSKCEAPLCVGQASSSTTSTASSTTTTKPTTTTTQPTTTTTRDPYDINCPGNVGMDVSMREKALIMLNYRRGQLAANKVEDSNGAFLPAGANLVTLKYHCDLESAAQAEADKCAASSGSSLLGTSENFYRKTATTKMNALQDGIKSWWNQVRRVGGINLSTVTFTSANQNSPIRFMTLMGWANVRSMGCGVAQCGGYYNVVCRFDPRGNIVNQAIYQKGNACSACPAGFSRCVDNLCTA</sequence>
<dbReference type="PANTHER" id="PTHR10334">
    <property type="entry name" value="CYSTEINE-RICH SECRETORY PROTEIN-RELATED"/>
    <property type="match status" value="1"/>
</dbReference>
<dbReference type="InterPro" id="IPR035940">
    <property type="entry name" value="CAP_sf"/>
</dbReference>
<dbReference type="CDD" id="cd05380">
    <property type="entry name" value="CAP_euk"/>
    <property type="match status" value="2"/>
</dbReference>
<gene>
    <name evidence="4" type="ORF">NBR_LOCUS7947</name>
</gene>
<feature type="domain" description="SCP" evidence="3">
    <location>
        <begin position="272"/>
        <end position="426"/>
    </location>
</feature>
<keyword evidence="5" id="KW-1185">Reference proteome</keyword>
<feature type="compositionally biased region" description="Low complexity" evidence="1">
    <location>
        <begin position="228"/>
        <end position="255"/>
    </location>
</feature>
<reference evidence="6" key="1">
    <citation type="submission" date="2017-02" db="UniProtKB">
        <authorList>
            <consortium name="WormBaseParasite"/>
        </authorList>
    </citation>
    <scope>IDENTIFICATION</scope>
</reference>
<dbReference type="OMA" id="WPANNIY"/>
<evidence type="ECO:0000313" key="4">
    <source>
        <dbReference type="EMBL" id="VDL71536.1"/>
    </source>
</evidence>
<name>A0A0N4XY18_NIPBR</name>
<organism evidence="6">
    <name type="scientific">Nippostrongylus brasiliensis</name>
    <name type="common">Rat hookworm</name>
    <dbReference type="NCBI Taxonomy" id="27835"/>
    <lineage>
        <taxon>Eukaryota</taxon>
        <taxon>Metazoa</taxon>
        <taxon>Ecdysozoa</taxon>
        <taxon>Nematoda</taxon>
        <taxon>Chromadorea</taxon>
        <taxon>Rhabditida</taxon>
        <taxon>Rhabditina</taxon>
        <taxon>Rhabditomorpha</taxon>
        <taxon>Strongyloidea</taxon>
        <taxon>Heligmosomidae</taxon>
        <taxon>Nippostrongylus</taxon>
    </lineage>
</organism>
<evidence type="ECO:0000313" key="5">
    <source>
        <dbReference type="Proteomes" id="UP000271162"/>
    </source>
</evidence>
<dbReference type="WBParaSite" id="NBR_0000794601-mRNA-1">
    <property type="protein sequence ID" value="NBR_0000794601-mRNA-1"/>
    <property type="gene ID" value="NBR_0000794601"/>
</dbReference>
<accession>A0A0N4XY18</accession>
<dbReference type="InterPro" id="IPR001283">
    <property type="entry name" value="CRISP-related"/>
</dbReference>
<dbReference type="STRING" id="27835.A0A0N4XY18"/>
<evidence type="ECO:0000259" key="3">
    <source>
        <dbReference type="SMART" id="SM00198"/>
    </source>
</evidence>
<dbReference type="Gene3D" id="3.40.33.10">
    <property type="entry name" value="CAP"/>
    <property type="match status" value="2"/>
</dbReference>
<feature type="chain" id="PRO_5043124931" evidence="2">
    <location>
        <begin position="22"/>
        <end position="453"/>
    </location>
</feature>
<dbReference type="Pfam" id="PF00188">
    <property type="entry name" value="CAP"/>
    <property type="match status" value="2"/>
</dbReference>
<proteinExistence type="predicted"/>
<feature type="signal peptide" evidence="2">
    <location>
        <begin position="1"/>
        <end position="21"/>
    </location>
</feature>
<reference evidence="4 5" key="2">
    <citation type="submission" date="2018-11" db="EMBL/GenBank/DDBJ databases">
        <authorList>
            <consortium name="Pathogen Informatics"/>
        </authorList>
    </citation>
    <scope>NUCLEOTIDE SEQUENCE [LARGE SCALE GENOMIC DNA]</scope>
</reference>
<keyword evidence="2" id="KW-0732">Signal</keyword>
<evidence type="ECO:0000313" key="6">
    <source>
        <dbReference type="WBParaSite" id="NBR_0000794601-mRNA-1"/>
    </source>
</evidence>
<dbReference type="OrthoDB" id="6092981at2759"/>
<dbReference type="SUPFAM" id="SSF55797">
    <property type="entry name" value="PR-1-like"/>
    <property type="match status" value="2"/>
</dbReference>
<dbReference type="AlphaFoldDB" id="A0A0N4XY18"/>
<dbReference type="SMART" id="SM00198">
    <property type="entry name" value="SCP"/>
    <property type="match status" value="1"/>
</dbReference>
<feature type="region of interest" description="Disordered" evidence="1">
    <location>
        <begin position="228"/>
        <end position="260"/>
    </location>
</feature>
<protein>
    <submittedName>
        <fullName evidence="6">SCP domain-containing protein</fullName>
    </submittedName>
</protein>
<evidence type="ECO:0000256" key="2">
    <source>
        <dbReference type="SAM" id="SignalP"/>
    </source>
</evidence>
<dbReference type="Proteomes" id="UP000271162">
    <property type="component" value="Unassembled WGS sequence"/>
</dbReference>
<dbReference type="EMBL" id="UYSL01019946">
    <property type="protein sequence ID" value="VDL71536.1"/>
    <property type="molecule type" value="Genomic_DNA"/>
</dbReference>
<evidence type="ECO:0000256" key="1">
    <source>
        <dbReference type="SAM" id="MobiDB-lite"/>
    </source>
</evidence>